<gene>
    <name evidence="1" type="ORF">IPO85_05925</name>
</gene>
<reference evidence="1 2" key="1">
    <citation type="submission" date="2020-10" db="EMBL/GenBank/DDBJ databases">
        <title>Connecting structure to function with the recovery of over 1000 high-quality activated sludge metagenome-assembled genomes encoding full-length rRNA genes using long-read sequencing.</title>
        <authorList>
            <person name="Singleton C.M."/>
            <person name="Petriglieri F."/>
            <person name="Kristensen J.M."/>
            <person name="Kirkegaard R.H."/>
            <person name="Michaelsen T.Y."/>
            <person name="Andersen M.H."/>
            <person name="Karst S.M."/>
            <person name="Dueholm M.S."/>
            <person name="Nielsen P.H."/>
            <person name="Albertsen M."/>
        </authorList>
    </citation>
    <scope>NUCLEOTIDE SEQUENCE [LARGE SCALE GENOMIC DNA]</scope>
    <source>
        <strain evidence="1">Ribe_18-Q3-R11-54_BAT3C.373</strain>
    </source>
</reference>
<dbReference type="Proteomes" id="UP000808349">
    <property type="component" value="Unassembled WGS sequence"/>
</dbReference>
<organism evidence="1 2">
    <name type="scientific">Candidatus Defluviibacterium haderslevense</name>
    <dbReference type="NCBI Taxonomy" id="2981993"/>
    <lineage>
        <taxon>Bacteria</taxon>
        <taxon>Pseudomonadati</taxon>
        <taxon>Bacteroidota</taxon>
        <taxon>Saprospiria</taxon>
        <taxon>Saprospirales</taxon>
        <taxon>Saprospiraceae</taxon>
        <taxon>Candidatus Defluviibacterium</taxon>
    </lineage>
</organism>
<evidence type="ECO:0000313" key="2">
    <source>
        <dbReference type="Proteomes" id="UP000808349"/>
    </source>
</evidence>
<sequence length="223" mass="26458">MRFNTINLTIQIVDNHLKVFFYSWNMDFHLVSSRFHHCTKAKYFDEENIEISKKQFNHKLDSRNYLEIPGDSIHCKKLIARAQSGQIENIALLYHTLEVELKQKLDSTKPLIIIYYPGKDACNSGGSQNIDYFEQWYNELESGVFQITQTKPIYIYKKADGIEKYGNHMVWHNDPLNIIEKTFFKYSYPCNSFVVISQQGHYESYFGEFPKEYVWKACQFLKN</sequence>
<dbReference type="AlphaFoldDB" id="A0A9D7XDU1"/>
<proteinExistence type="predicted"/>
<name>A0A9D7XDU1_9BACT</name>
<comment type="caution">
    <text evidence="1">The sequence shown here is derived from an EMBL/GenBank/DDBJ whole genome shotgun (WGS) entry which is preliminary data.</text>
</comment>
<protein>
    <submittedName>
        <fullName evidence="1">Uncharacterized protein</fullName>
    </submittedName>
</protein>
<accession>A0A9D7XDU1</accession>
<evidence type="ECO:0000313" key="1">
    <source>
        <dbReference type="EMBL" id="MBK9717040.1"/>
    </source>
</evidence>
<dbReference type="EMBL" id="JADKFW010000004">
    <property type="protein sequence ID" value="MBK9717040.1"/>
    <property type="molecule type" value="Genomic_DNA"/>
</dbReference>